<keyword evidence="1" id="KW-0812">Transmembrane</keyword>
<dbReference type="AlphaFoldDB" id="A0A1M6MEP9"/>
<keyword evidence="4" id="KW-1185">Reference proteome</keyword>
<dbReference type="OrthoDB" id="2146857at2"/>
<evidence type="ECO:0000313" key="3">
    <source>
        <dbReference type="EMBL" id="SHJ81941.1"/>
    </source>
</evidence>
<dbReference type="PANTHER" id="PTHR38030">
    <property type="entry name" value="PROTOPORPHYRINOGEN IX DEHYDROGENASE [MENAQUINONE]"/>
    <property type="match status" value="1"/>
</dbReference>
<reference evidence="3 4" key="1">
    <citation type="submission" date="2016-11" db="EMBL/GenBank/DDBJ databases">
        <authorList>
            <person name="Jaros S."/>
            <person name="Januszkiewicz K."/>
            <person name="Wedrychowicz H."/>
        </authorList>
    </citation>
    <scope>NUCLEOTIDE SEQUENCE [LARGE SCALE GENOMIC DNA]</scope>
    <source>
        <strain evidence="3 4">DSM 21864</strain>
    </source>
</reference>
<dbReference type="Pfam" id="PF12724">
    <property type="entry name" value="Flavodoxin_5"/>
    <property type="match status" value="1"/>
</dbReference>
<evidence type="ECO:0000256" key="1">
    <source>
        <dbReference type="SAM" id="Phobius"/>
    </source>
</evidence>
<organism evidence="3 4">
    <name type="scientific">Clostridium amylolyticum</name>
    <dbReference type="NCBI Taxonomy" id="1121298"/>
    <lineage>
        <taxon>Bacteria</taxon>
        <taxon>Bacillati</taxon>
        <taxon>Bacillota</taxon>
        <taxon>Clostridia</taxon>
        <taxon>Eubacteriales</taxon>
        <taxon>Clostridiaceae</taxon>
        <taxon>Clostridium</taxon>
    </lineage>
</organism>
<name>A0A1M6MEP9_9CLOT</name>
<dbReference type="PROSITE" id="PS50902">
    <property type="entry name" value="FLAVODOXIN_LIKE"/>
    <property type="match status" value="1"/>
</dbReference>
<gene>
    <name evidence="3" type="ORF">SAMN05444401_3973</name>
</gene>
<dbReference type="RefSeq" id="WP_073010930.1">
    <property type="nucleotide sequence ID" value="NZ_FQZO01000008.1"/>
</dbReference>
<accession>A0A1M6MEP9</accession>
<evidence type="ECO:0000259" key="2">
    <source>
        <dbReference type="PROSITE" id="PS50902"/>
    </source>
</evidence>
<dbReference type="GO" id="GO:0016651">
    <property type="term" value="F:oxidoreductase activity, acting on NAD(P)H"/>
    <property type="evidence" value="ECO:0007669"/>
    <property type="project" value="UniProtKB-ARBA"/>
</dbReference>
<protein>
    <submittedName>
        <fullName evidence="3">Protoporphyrinogen IX oxidase, menaquinone-dependent (Flavodoxin domain)</fullName>
    </submittedName>
</protein>
<dbReference type="PROSITE" id="PS00201">
    <property type="entry name" value="FLAVODOXIN"/>
    <property type="match status" value="1"/>
</dbReference>
<dbReference type="Gene3D" id="3.40.50.360">
    <property type="match status" value="1"/>
</dbReference>
<dbReference type="InterPro" id="IPR008254">
    <property type="entry name" value="Flavodoxin/NO_synth"/>
</dbReference>
<dbReference type="STRING" id="1121298.SAMN05444401_3973"/>
<keyword evidence="1" id="KW-1133">Transmembrane helix</keyword>
<feature type="domain" description="Flavodoxin-like" evidence="2">
    <location>
        <begin position="3"/>
        <end position="138"/>
    </location>
</feature>
<dbReference type="GO" id="GO:0070819">
    <property type="term" value="F:menaquinone-dependent protoporphyrinogen oxidase activity"/>
    <property type="evidence" value="ECO:0007669"/>
    <property type="project" value="TreeGrafter"/>
</dbReference>
<dbReference type="GO" id="GO:0006783">
    <property type="term" value="P:heme biosynthetic process"/>
    <property type="evidence" value="ECO:0007669"/>
    <property type="project" value="TreeGrafter"/>
</dbReference>
<dbReference type="InterPro" id="IPR026816">
    <property type="entry name" value="Flavodoxin_dom"/>
</dbReference>
<dbReference type="EMBL" id="FQZO01000008">
    <property type="protein sequence ID" value="SHJ81941.1"/>
    <property type="molecule type" value="Genomic_DNA"/>
</dbReference>
<dbReference type="SUPFAM" id="SSF52218">
    <property type="entry name" value="Flavoproteins"/>
    <property type="match status" value="1"/>
</dbReference>
<proteinExistence type="predicted"/>
<dbReference type="GO" id="GO:0009055">
    <property type="term" value="F:electron transfer activity"/>
    <property type="evidence" value="ECO:0007669"/>
    <property type="project" value="InterPro"/>
</dbReference>
<dbReference type="GO" id="GO:0010181">
    <property type="term" value="F:FMN binding"/>
    <property type="evidence" value="ECO:0007669"/>
    <property type="project" value="InterPro"/>
</dbReference>
<keyword evidence="1" id="KW-0472">Membrane</keyword>
<feature type="transmembrane region" description="Helical" evidence="1">
    <location>
        <begin position="46"/>
        <end position="64"/>
    </location>
</feature>
<dbReference type="InterPro" id="IPR001226">
    <property type="entry name" value="Flavodoxin_CS"/>
</dbReference>
<dbReference type="InterPro" id="IPR029039">
    <property type="entry name" value="Flavoprotein-like_sf"/>
</dbReference>
<sequence>MKAVVIYKSKTGFTKKYAEWIAEELHGDIFDVSKADINMLEDYDTIVYGGSLYASGILGVKFILKNLDKLKDKKIAVFATGASPSREEPINEVRDRNFTKEQQEQLAFFYLRGGFDYTKLNVFDKFLMSLLKWQLKKKKELTLDDRGMLAAYENPIDFTRKKNIEELIAWIARENK</sequence>
<dbReference type="Proteomes" id="UP000184080">
    <property type="component" value="Unassembled WGS sequence"/>
</dbReference>
<dbReference type="PANTHER" id="PTHR38030:SF2">
    <property type="entry name" value="PROTOPORPHYRINOGEN IX DEHYDROGENASE [QUINONE]"/>
    <property type="match status" value="1"/>
</dbReference>
<dbReference type="InterPro" id="IPR052200">
    <property type="entry name" value="Protoporphyrinogen_IX_DH"/>
</dbReference>
<evidence type="ECO:0000313" key="4">
    <source>
        <dbReference type="Proteomes" id="UP000184080"/>
    </source>
</evidence>